<keyword evidence="1" id="KW-0472">Membrane</keyword>
<evidence type="ECO:0000256" key="1">
    <source>
        <dbReference type="SAM" id="Phobius"/>
    </source>
</evidence>
<sequence>MEAINIWLKSHPLISYLVIVTMTAIVYKVAFARRLPVLKSLLVYVVLAVGCLLLWVMFFLRFPIIEILGITLVMIAVARIRMWMGARKEHTDSK</sequence>
<dbReference type="Pfam" id="PF14036">
    <property type="entry name" value="YlaH"/>
    <property type="match status" value="1"/>
</dbReference>
<dbReference type="Proteomes" id="UP000199387">
    <property type="component" value="Unassembled WGS sequence"/>
</dbReference>
<protein>
    <submittedName>
        <fullName evidence="2">YlaH-like protein</fullName>
    </submittedName>
</protein>
<organism evidence="2 3">
    <name type="scientific">Melghirimyces thermohalophilus</name>
    <dbReference type="NCBI Taxonomy" id="1236220"/>
    <lineage>
        <taxon>Bacteria</taxon>
        <taxon>Bacillati</taxon>
        <taxon>Bacillota</taxon>
        <taxon>Bacilli</taxon>
        <taxon>Bacillales</taxon>
        <taxon>Thermoactinomycetaceae</taxon>
        <taxon>Melghirimyces</taxon>
    </lineage>
</organism>
<keyword evidence="3" id="KW-1185">Reference proteome</keyword>
<evidence type="ECO:0000313" key="3">
    <source>
        <dbReference type="Proteomes" id="UP000199387"/>
    </source>
</evidence>
<feature type="transmembrane region" description="Helical" evidence="1">
    <location>
        <begin position="12"/>
        <end position="29"/>
    </location>
</feature>
<dbReference type="InterPro" id="IPR025620">
    <property type="entry name" value="YlaH"/>
</dbReference>
<keyword evidence="1" id="KW-0812">Transmembrane</keyword>
<reference evidence="2 3" key="1">
    <citation type="submission" date="2016-10" db="EMBL/GenBank/DDBJ databases">
        <authorList>
            <person name="de Groot N.N."/>
        </authorList>
    </citation>
    <scope>NUCLEOTIDE SEQUENCE [LARGE SCALE GENOMIC DNA]</scope>
    <source>
        <strain evidence="2 3">DSM 45514</strain>
    </source>
</reference>
<proteinExistence type="predicted"/>
<dbReference type="RefSeq" id="WP_091565460.1">
    <property type="nucleotide sequence ID" value="NZ_FMZA01000001.1"/>
</dbReference>
<keyword evidence="1" id="KW-1133">Transmembrane helix</keyword>
<evidence type="ECO:0000313" key="2">
    <source>
        <dbReference type="EMBL" id="SDB96123.1"/>
    </source>
</evidence>
<accession>A0A1G6HPP9</accession>
<dbReference type="AlphaFoldDB" id="A0A1G6HPP9"/>
<dbReference type="EMBL" id="FMZA01000001">
    <property type="protein sequence ID" value="SDB96123.1"/>
    <property type="molecule type" value="Genomic_DNA"/>
</dbReference>
<dbReference type="OrthoDB" id="2680377at2"/>
<gene>
    <name evidence="2" type="ORF">SAMN04488112_101139</name>
</gene>
<name>A0A1G6HPP9_9BACL</name>
<feature type="transmembrane region" description="Helical" evidence="1">
    <location>
        <begin position="41"/>
        <end position="58"/>
    </location>
</feature>
<feature type="transmembrane region" description="Helical" evidence="1">
    <location>
        <begin position="64"/>
        <end position="84"/>
    </location>
</feature>
<dbReference type="STRING" id="1236220.SAMN04488112_101139"/>